<dbReference type="EMBL" id="ACIF01000220">
    <property type="protein sequence ID" value="EKA93495.1"/>
    <property type="molecule type" value="Genomic_DNA"/>
</dbReference>
<dbReference type="RefSeq" id="WP_005967487.1">
    <property type="nucleotide sequence ID" value="NZ_JH815384.1"/>
</dbReference>
<dbReference type="PATRIC" id="fig|620833.3.peg.1288"/>
<evidence type="ECO:0000313" key="2">
    <source>
        <dbReference type="Proteomes" id="UP000005809"/>
    </source>
</evidence>
<organism evidence="1 2">
    <name type="scientific">Fusobacterium periodonticum D10</name>
    <dbReference type="NCBI Taxonomy" id="620833"/>
    <lineage>
        <taxon>Bacteria</taxon>
        <taxon>Fusobacteriati</taxon>
        <taxon>Fusobacteriota</taxon>
        <taxon>Fusobacteriia</taxon>
        <taxon>Fusobacteriales</taxon>
        <taxon>Fusobacteriaceae</taxon>
        <taxon>Fusobacterium</taxon>
    </lineage>
</organism>
<reference evidence="1 2" key="1">
    <citation type="submission" date="2012-05" db="EMBL/GenBank/DDBJ databases">
        <title>The Genome Sequence of Fusobacterium periodontium Oral Taxon 201 Strain D10.</title>
        <authorList>
            <consortium name="The Broad Institute Genome Sequencing Platform"/>
            <consortium name="The Broad Institute Genome Sequencing Center for Infectious Disease"/>
            <person name="Earl A."/>
            <person name="Ward D."/>
            <person name="Feldgarden M."/>
            <person name="Gevers D."/>
            <person name="Strauss J."/>
            <person name="Sibley C."/>
            <person name="White A."/>
            <person name="Ambrose C.E."/>
            <person name="Allen-Vercoe E."/>
            <person name="Walker B."/>
            <person name="Young S.K."/>
            <person name="Zeng Q."/>
            <person name="Gargeya S."/>
            <person name="Fitzgerald M."/>
            <person name="Haas B."/>
            <person name="Abouelleil A."/>
            <person name="Alvarado L."/>
            <person name="Arachchi H.M."/>
            <person name="Berlin A.M."/>
            <person name="Chapman S.B."/>
            <person name="Goldberg J."/>
            <person name="Griggs A."/>
            <person name="Gujja S."/>
            <person name="Hansen M."/>
            <person name="Howarth C."/>
            <person name="Imamovic A."/>
            <person name="Larimer J."/>
            <person name="McCowan C."/>
            <person name="Montmayeur A."/>
            <person name="Murphy C."/>
            <person name="Neiman D."/>
            <person name="Pearson M."/>
            <person name="Priest M."/>
            <person name="Roberts A."/>
            <person name="Saif S."/>
            <person name="Shea T."/>
            <person name="Sisk P."/>
            <person name="Sykes S."/>
            <person name="Wortman J."/>
            <person name="Nusbaum C."/>
            <person name="Birren B."/>
        </authorList>
    </citation>
    <scope>NUCLEOTIDE SEQUENCE [LARGE SCALE GENOMIC DNA]</scope>
    <source>
        <strain evidence="1 2">D10</strain>
    </source>
</reference>
<gene>
    <name evidence="1" type="ORF">FPOG_00285</name>
</gene>
<sequence length="166" mass="19558">MVRYNIEVKYLSFGKEHTSEVYYNALDNLNEEEKESVLQGYLDIIKTYKGFEGFLESYIWKDREEKSLINLNKLKNYKSIAYATPLAQLEKVKEEFNELLNEVEVKSLTYSFIKNIDNFKAEALDLITATVNLLLLTGLTDEDFDKHIEKLNDYKNGKYKKEKIKE</sequence>
<name>K1GJF7_9FUSO</name>
<accession>K1GJF7</accession>
<evidence type="ECO:0000313" key="1">
    <source>
        <dbReference type="EMBL" id="EKA93495.1"/>
    </source>
</evidence>
<protein>
    <submittedName>
        <fullName evidence="1">Uncharacterized protein</fullName>
    </submittedName>
</protein>
<dbReference type="AlphaFoldDB" id="K1GJF7"/>
<dbReference type="HOGENOM" id="CLU_1600330_0_0_0"/>
<proteinExistence type="predicted"/>
<dbReference type="Proteomes" id="UP000005809">
    <property type="component" value="Unassembled WGS sequence"/>
</dbReference>
<comment type="caution">
    <text evidence="1">The sequence shown here is derived from an EMBL/GenBank/DDBJ whole genome shotgun (WGS) entry which is preliminary data.</text>
</comment>